<name>A0A0J1HGL6_9GAMM</name>
<evidence type="ECO:0000313" key="1">
    <source>
        <dbReference type="EMBL" id="KLV10750.1"/>
    </source>
</evidence>
<protein>
    <submittedName>
        <fullName evidence="1">Uncharacterized protein</fullName>
    </submittedName>
</protein>
<evidence type="ECO:0000313" key="2">
    <source>
        <dbReference type="Proteomes" id="UP000035909"/>
    </source>
</evidence>
<keyword evidence="2" id="KW-1185">Reference proteome</keyword>
<organism evidence="1 2">
    <name type="scientific">Photobacterium ganghwense</name>
    <dbReference type="NCBI Taxonomy" id="320778"/>
    <lineage>
        <taxon>Bacteria</taxon>
        <taxon>Pseudomonadati</taxon>
        <taxon>Pseudomonadota</taxon>
        <taxon>Gammaproteobacteria</taxon>
        <taxon>Vibrionales</taxon>
        <taxon>Vibrionaceae</taxon>
        <taxon>Photobacterium</taxon>
    </lineage>
</organism>
<sequence length="92" mass="10688">MFAFLCEFFIMNCILICKMQFAVRFCKSIMFKNPTIPNKKVQLKNTTKVGTVPALTIVTLPESQPSQLTLFVEYFHLNNDANRPIFGWLFFT</sequence>
<dbReference type="AlphaFoldDB" id="A0A0J1HGL6"/>
<gene>
    <name evidence="1" type="ORF">ABT57_04690</name>
</gene>
<proteinExistence type="predicted"/>
<reference evidence="1 2" key="1">
    <citation type="submission" date="2015-05" db="EMBL/GenBank/DDBJ databases">
        <title>Photobacterium galathea sp. nov.</title>
        <authorList>
            <person name="Machado H."/>
            <person name="Gram L."/>
        </authorList>
    </citation>
    <scope>NUCLEOTIDE SEQUENCE [LARGE SCALE GENOMIC DNA]</scope>
    <source>
        <strain evidence="1 2">DSM 22954</strain>
    </source>
</reference>
<dbReference type="Proteomes" id="UP000035909">
    <property type="component" value="Unassembled WGS sequence"/>
</dbReference>
<accession>A0A0J1HGL6</accession>
<dbReference type="PATRIC" id="fig|320778.3.peg.1010"/>
<dbReference type="EMBL" id="LDOU01000005">
    <property type="protein sequence ID" value="KLV10750.1"/>
    <property type="molecule type" value="Genomic_DNA"/>
</dbReference>
<dbReference type="STRING" id="320778.ABT57_04690"/>
<comment type="caution">
    <text evidence="1">The sequence shown here is derived from an EMBL/GenBank/DDBJ whole genome shotgun (WGS) entry which is preliminary data.</text>
</comment>